<proteinExistence type="predicted"/>
<dbReference type="InParanoid" id="A0A6I9QZD5"/>
<evidence type="ECO:0000256" key="2">
    <source>
        <dbReference type="PROSITE-ProRule" id="PRU00708"/>
    </source>
</evidence>
<dbReference type="RefSeq" id="XP_010917024.1">
    <property type="nucleotide sequence ID" value="XM_010918722.3"/>
</dbReference>
<dbReference type="FunCoup" id="A0A6I9QZD5">
    <property type="interactions" value="508"/>
</dbReference>
<dbReference type="GeneID" id="105041718"/>
<protein>
    <submittedName>
        <fullName evidence="4">Pentatricopeptide repeat-containing protein At1g26900, mitochondrial</fullName>
    </submittedName>
</protein>
<evidence type="ECO:0000313" key="3">
    <source>
        <dbReference type="Proteomes" id="UP000504607"/>
    </source>
</evidence>
<dbReference type="GO" id="GO:0003723">
    <property type="term" value="F:RNA binding"/>
    <property type="evidence" value="ECO:0007669"/>
    <property type="project" value="InterPro"/>
</dbReference>
<dbReference type="OrthoDB" id="185373at2759"/>
<gene>
    <name evidence="4" type="primary">LOC105041718</name>
</gene>
<dbReference type="PROSITE" id="PS51375">
    <property type="entry name" value="PPR"/>
    <property type="match status" value="4"/>
</dbReference>
<dbReference type="InterPro" id="IPR011990">
    <property type="entry name" value="TPR-like_helical_dom_sf"/>
</dbReference>
<evidence type="ECO:0000256" key="1">
    <source>
        <dbReference type="ARBA" id="ARBA00022737"/>
    </source>
</evidence>
<organism evidence="3 4">
    <name type="scientific">Elaeis guineensis var. tenera</name>
    <name type="common">Oil palm</name>
    <dbReference type="NCBI Taxonomy" id="51953"/>
    <lineage>
        <taxon>Eukaryota</taxon>
        <taxon>Viridiplantae</taxon>
        <taxon>Streptophyta</taxon>
        <taxon>Embryophyta</taxon>
        <taxon>Tracheophyta</taxon>
        <taxon>Spermatophyta</taxon>
        <taxon>Magnoliopsida</taxon>
        <taxon>Liliopsida</taxon>
        <taxon>Arecaceae</taxon>
        <taxon>Arecoideae</taxon>
        <taxon>Cocoseae</taxon>
        <taxon>Elaeidinae</taxon>
        <taxon>Elaeis</taxon>
    </lineage>
</organism>
<dbReference type="Pfam" id="PF20431">
    <property type="entry name" value="E_motif"/>
    <property type="match status" value="1"/>
</dbReference>
<accession>A0A6I9QZD5</accession>
<dbReference type="Gene3D" id="1.25.40.10">
    <property type="entry name" value="Tetratricopeptide repeat domain"/>
    <property type="match status" value="5"/>
</dbReference>
<sequence length="564" mass="61759">MPPSPSFIQPSPRHQSQLSKLLKSCTQTSHLHQIHARMIKTGLNLLPFPTSKLLAAAALLDATHARSIFDRIHTPNLFNYNTLLRAYSIAPNPAVEEALPLFKSVKAQEIPLDQFSFISTLKLCARCFALETGRQLHGSILRSGFQLYLTVRNILIHFYCACGGIAQAHQLFDEMPQRRDAVSWSALMGGYLQISQPGKVMGLFREMHASGYEINAASIVGALSASSDACGRGGELLHGYCMKVGLCSDLNVATAIVTMYVRTGCMGAARQVFDVIPRRDLVVYNCMVDGYAKGGLVDESLALVQQMKYEGVRPNAATCVGLLSACASSGALVIGRHIHEHVKEECLELDAALGTAFVDLYSKCGCLEKAVEVFDRMRHRDVKAWTSMILGFGVNGRAADALQLFYEMEEKGVKPNEVTFLAVLSGCSHGGLVEAGKELFERMVQEYGLSPRVEHYGCMVDLLGRAGLLGEAYELIKSLPLKEDAVAWRALLAACKIHGNIELGEMAQQALVALWDEQLTDSILLSRTYALAGRWVDVARVRDLEGEKMMDKKEPGCSLIEIGD</sequence>
<dbReference type="Pfam" id="PF01535">
    <property type="entry name" value="PPR"/>
    <property type="match status" value="3"/>
</dbReference>
<dbReference type="PANTHER" id="PTHR47926">
    <property type="entry name" value="PENTATRICOPEPTIDE REPEAT-CONTAINING PROTEIN"/>
    <property type="match status" value="1"/>
</dbReference>
<dbReference type="AlphaFoldDB" id="A0A6I9QZD5"/>
<feature type="repeat" description="PPR" evidence="2">
    <location>
        <begin position="280"/>
        <end position="314"/>
    </location>
</feature>
<keyword evidence="1" id="KW-0677">Repeat</keyword>
<dbReference type="InterPro" id="IPR002885">
    <property type="entry name" value="PPR_rpt"/>
</dbReference>
<dbReference type="Pfam" id="PF13041">
    <property type="entry name" value="PPR_2"/>
    <property type="match status" value="2"/>
</dbReference>
<dbReference type="KEGG" id="egu:105041718"/>
<feature type="repeat" description="PPR" evidence="2">
    <location>
        <begin position="381"/>
        <end position="415"/>
    </location>
</feature>
<evidence type="ECO:0000313" key="4">
    <source>
        <dbReference type="RefSeq" id="XP_010917024.1"/>
    </source>
</evidence>
<dbReference type="FunFam" id="1.25.40.10:FF:000343">
    <property type="entry name" value="Pentatricopeptide repeat-containing protein At3g58590"/>
    <property type="match status" value="1"/>
</dbReference>
<feature type="repeat" description="PPR" evidence="2">
    <location>
        <begin position="416"/>
        <end position="451"/>
    </location>
</feature>
<dbReference type="InterPro" id="IPR046848">
    <property type="entry name" value="E_motif"/>
</dbReference>
<dbReference type="PANTHER" id="PTHR47926:SF490">
    <property type="entry name" value="REPEAT-LIKE SUPERFAMILY PROTEIN, PUTATIVE-RELATED"/>
    <property type="match status" value="1"/>
</dbReference>
<dbReference type="NCBIfam" id="TIGR00756">
    <property type="entry name" value="PPR"/>
    <property type="match status" value="5"/>
</dbReference>
<feature type="repeat" description="PPR" evidence="2">
    <location>
        <begin position="180"/>
        <end position="214"/>
    </location>
</feature>
<dbReference type="Proteomes" id="UP000504607">
    <property type="component" value="Chromosome 3"/>
</dbReference>
<dbReference type="GO" id="GO:0009451">
    <property type="term" value="P:RNA modification"/>
    <property type="evidence" value="ECO:0007669"/>
    <property type="project" value="InterPro"/>
</dbReference>
<dbReference type="InterPro" id="IPR046960">
    <property type="entry name" value="PPR_At4g14850-like_plant"/>
</dbReference>
<dbReference type="FunFam" id="1.25.40.10:FF:000927">
    <property type="entry name" value="Pentatricopeptide repeat-containing protein"/>
    <property type="match status" value="1"/>
</dbReference>
<keyword evidence="3" id="KW-1185">Reference proteome</keyword>
<name>A0A6I9QZD5_ELAGV</name>
<reference evidence="4" key="1">
    <citation type="submission" date="2025-08" db="UniProtKB">
        <authorList>
            <consortium name="RefSeq"/>
        </authorList>
    </citation>
    <scope>IDENTIFICATION</scope>
</reference>